<proteinExistence type="predicted"/>
<sequence>MWTEGSASHIALTLFDLKTISPKLDKLVKQLGPSAGRTSLLIGLTELPGLKSVCWNLSCEFGVACKEPKGIL</sequence>
<accession>A0A1I8A782</accession>
<evidence type="ECO:0000313" key="2">
    <source>
        <dbReference type="WBParaSite" id="L893_g33381.t1"/>
    </source>
</evidence>
<keyword evidence="1" id="KW-1185">Reference proteome</keyword>
<protein>
    <submittedName>
        <fullName evidence="2">Disease resistance protein</fullName>
    </submittedName>
</protein>
<dbReference type="Proteomes" id="UP000095287">
    <property type="component" value="Unplaced"/>
</dbReference>
<dbReference type="AlphaFoldDB" id="A0A1I8A782"/>
<name>A0A1I8A782_9BILA</name>
<organism evidence="1 2">
    <name type="scientific">Steinernema glaseri</name>
    <dbReference type="NCBI Taxonomy" id="37863"/>
    <lineage>
        <taxon>Eukaryota</taxon>
        <taxon>Metazoa</taxon>
        <taxon>Ecdysozoa</taxon>
        <taxon>Nematoda</taxon>
        <taxon>Chromadorea</taxon>
        <taxon>Rhabditida</taxon>
        <taxon>Tylenchina</taxon>
        <taxon>Panagrolaimomorpha</taxon>
        <taxon>Strongyloidoidea</taxon>
        <taxon>Steinernematidae</taxon>
        <taxon>Steinernema</taxon>
    </lineage>
</organism>
<dbReference type="WBParaSite" id="L893_g33381.t1">
    <property type="protein sequence ID" value="L893_g33381.t1"/>
    <property type="gene ID" value="L893_g33381"/>
</dbReference>
<reference evidence="2" key="1">
    <citation type="submission" date="2016-11" db="UniProtKB">
        <authorList>
            <consortium name="WormBaseParasite"/>
        </authorList>
    </citation>
    <scope>IDENTIFICATION</scope>
</reference>
<evidence type="ECO:0000313" key="1">
    <source>
        <dbReference type="Proteomes" id="UP000095287"/>
    </source>
</evidence>